<keyword evidence="1" id="KW-1133">Transmembrane helix</keyword>
<keyword evidence="1" id="KW-0472">Membrane</keyword>
<evidence type="ECO:0000256" key="1">
    <source>
        <dbReference type="SAM" id="Phobius"/>
    </source>
</evidence>
<evidence type="ECO:0000313" key="2">
    <source>
        <dbReference type="EMBL" id="WGE09111.1"/>
    </source>
</evidence>
<protein>
    <submittedName>
        <fullName evidence="2">Uncharacterized protein</fullName>
    </submittedName>
</protein>
<feature type="transmembrane region" description="Helical" evidence="1">
    <location>
        <begin position="57"/>
        <end position="76"/>
    </location>
</feature>
<name>A0AAJ6AF28_GLAPU</name>
<dbReference type="RefSeq" id="WP_160433130.1">
    <property type="nucleotide sequence ID" value="NZ_CP121769.1"/>
</dbReference>
<sequence length="83" mass="9249">MTNETVVTAKFCHPYMNFGGENGCDEIVLKLPQSEVAKLQTVEIQNKPQLGEFDTGLFSYGLGLVLMFYVLAYGLGQIIKMVR</sequence>
<proteinExistence type="predicted"/>
<dbReference type="AlphaFoldDB" id="A0AAJ6AF28"/>
<dbReference type="EMBL" id="CP121769">
    <property type="protein sequence ID" value="WGE09111.1"/>
    <property type="molecule type" value="Genomic_DNA"/>
</dbReference>
<evidence type="ECO:0000313" key="3">
    <source>
        <dbReference type="Proteomes" id="UP001222296"/>
    </source>
</evidence>
<gene>
    <name evidence="2" type="ORF">QBL01_07545</name>
</gene>
<keyword evidence="1" id="KW-0812">Transmembrane</keyword>
<dbReference type="Proteomes" id="UP001222296">
    <property type="component" value="Chromosome"/>
</dbReference>
<organism evidence="2 3">
    <name type="scientific">Glaesserella parasuis</name>
    <name type="common">Haemophilus parasuis</name>
    <dbReference type="NCBI Taxonomy" id="738"/>
    <lineage>
        <taxon>Bacteria</taxon>
        <taxon>Pseudomonadati</taxon>
        <taxon>Pseudomonadota</taxon>
        <taxon>Gammaproteobacteria</taxon>
        <taxon>Pasteurellales</taxon>
        <taxon>Pasteurellaceae</taxon>
        <taxon>Glaesserella</taxon>
    </lineage>
</organism>
<reference evidence="2" key="1">
    <citation type="submission" date="2023-04" db="EMBL/GenBank/DDBJ databases">
        <title>Molecular characterization of the Integrative and Conjugative elements harboring multidrug-resistance gene from Glaesserella (Haemophilus) parasuis.</title>
        <authorList>
            <person name="Che Y."/>
            <person name="Zhou L."/>
        </authorList>
    </citation>
    <scope>NUCLEOTIDE SEQUENCE</scope>
    <source>
        <strain evidence="2">Z44</strain>
    </source>
</reference>
<accession>A0AAJ6AF28</accession>